<feature type="transmembrane region" description="Helical" evidence="6">
    <location>
        <begin position="300"/>
        <end position="321"/>
    </location>
</feature>
<dbReference type="InterPro" id="IPR001958">
    <property type="entry name" value="Tet-R_TetA/multi-R_MdtG-like"/>
</dbReference>
<evidence type="ECO:0000313" key="9">
    <source>
        <dbReference type="Proteomes" id="UP000285146"/>
    </source>
</evidence>
<dbReference type="InterPro" id="IPR020846">
    <property type="entry name" value="MFS_dom"/>
</dbReference>
<name>A0A423WU79_9PEZI</name>
<dbReference type="EMBL" id="LKEB01000040">
    <property type="protein sequence ID" value="ROW07018.1"/>
    <property type="molecule type" value="Genomic_DNA"/>
</dbReference>
<evidence type="ECO:0000256" key="2">
    <source>
        <dbReference type="ARBA" id="ARBA00022692"/>
    </source>
</evidence>
<evidence type="ECO:0000256" key="1">
    <source>
        <dbReference type="ARBA" id="ARBA00004141"/>
    </source>
</evidence>
<evidence type="ECO:0000259" key="7">
    <source>
        <dbReference type="PROSITE" id="PS50850"/>
    </source>
</evidence>
<dbReference type="SUPFAM" id="SSF103473">
    <property type="entry name" value="MFS general substrate transporter"/>
    <property type="match status" value="1"/>
</dbReference>
<reference evidence="8 9" key="1">
    <citation type="submission" date="2015-09" db="EMBL/GenBank/DDBJ databases">
        <title>Host preference determinants of Valsa canker pathogens revealed by comparative genomics.</title>
        <authorList>
            <person name="Yin Z."/>
            <person name="Huang L."/>
        </authorList>
    </citation>
    <scope>NUCLEOTIDE SEQUENCE [LARGE SCALE GENOMIC DNA]</scope>
    <source>
        <strain evidence="8 9">SXYLt</strain>
    </source>
</reference>
<dbReference type="GO" id="GO:0022857">
    <property type="term" value="F:transmembrane transporter activity"/>
    <property type="evidence" value="ECO:0007669"/>
    <property type="project" value="InterPro"/>
</dbReference>
<feature type="domain" description="Major facilitator superfamily (MFS) profile" evidence="7">
    <location>
        <begin position="40"/>
        <end position="505"/>
    </location>
</feature>
<feature type="transmembrane region" description="Helical" evidence="6">
    <location>
        <begin position="104"/>
        <end position="124"/>
    </location>
</feature>
<dbReference type="PRINTS" id="PR01035">
    <property type="entry name" value="TCRTETA"/>
</dbReference>
<feature type="transmembrane region" description="Helical" evidence="6">
    <location>
        <begin position="258"/>
        <end position="279"/>
    </location>
</feature>
<keyword evidence="2 6" id="KW-0812">Transmembrane</keyword>
<dbReference type="Gene3D" id="1.20.1250.20">
    <property type="entry name" value="MFS general substrate transporter like domains"/>
    <property type="match status" value="1"/>
</dbReference>
<dbReference type="InterPro" id="IPR036259">
    <property type="entry name" value="MFS_trans_sf"/>
</dbReference>
<feature type="transmembrane region" description="Helical" evidence="6">
    <location>
        <begin position="482"/>
        <end position="500"/>
    </location>
</feature>
<dbReference type="InterPro" id="IPR011701">
    <property type="entry name" value="MFS"/>
</dbReference>
<dbReference type="PANTHER" id="PTHR23501">
    <property type="entry name" value="MAJOR FACILITATOR SUPERFAMILY"/>
    <property type="match status" value="1"/>
</dbReference>
<evidence type="ECO:0000256" key="5">
    <source>
        <dbReference type="SAM" id="MobiDB-lite"/>
    </source>
</evidence>
<evidence type="ECO:0000256" key="3">
    <source>
        <dbReference type="ARBA" id="ARBA00022989"/>
    </source>
</evidence>
<keyword evidence="4 6" id="KW-0472">Membrane</keyword>
<dbReference type="PANTHER" id="PTHR23501:SF78">
    <property type="entry name" value="MAJOR FACILITATOR SUPERFAMILY (MFS) PROFILE DOMAIN-CONTAINING PROTEIN-RELATED"/>
    <property type="match status" value="1"/>
</dbReference>
<evidence type="ECO:0000256" key="6">
    <source>
        <dbReference type="SAM" id="Phobius"/>
    </source>
</evidence>
<dbReference type="InParanoid" id="A0A423WU79"/>
<dbReference type="AlphaFoldDB" id="A0A423WU79"/>
<sequence length="562" mass="60710">MVRKLGLILPKRDPEATMTKPEPTIHDQTNILPTGRLLIVFSALASALLITFIDQQSIGVVLPTIGEDLNSSATITWAGTSSLIANTAFQVLYGRLSDIFGRKVIIISCLCLLGLGDLLCSFAKTGPQFFAFRGISGVATGGIMALTMMVVSDVTTLESRGKFMGILGSCIGLGNAVGPFISSAFTERVTWRALFWLLCPLAVCSGLVLYLLLPSRKLPPEPLQVKLAKIDYLGVFFSSAGTILLLIPISGIGTQFPASSPMVISMLTLGAFFIVMFVLTEWKFAKLPMFPLRFFRTPALAAMMVQNFLIGLTYYSLLYYLPLFYQTARQMSVIHSALLILPLVLSQSTASIASGAASICNFSRTFPLAGIIVTLIIQGIGLGLTFQPILVAAQAHSEKKDRAVVISSRNFLRSLGGAVGLAVASALFSNTLVDHLPSAPTIPQPIADKIKASVFSVPDLTGLSETQKDLILDTYVKASRSVFYFWVGCISIAWLLMFLIKDRGLQRKEERVAAEQKAETQGRREDEESGSANASGDERVPLRDEKGSDQDVVTSTGNAERS</sequence>
<feature type="transmembrane region" description="Helical" evidence="6">
    <location>
        <begin position="193"/>
        <end position="213"/>
    </location>
</feature>
<evidence type="ECO:0000313" key="8">
    <source>
        <dbReference type="EMBL" id="ROW07018.1"/>
    </source>
</evidence>
<feature type="transmembrane region" description="Helical" evidence="6">
    <location>
        <begin position="163"/>
        <end position="181"/>
    </location>
</feature>
<feature type="transmembrane region" description="Helical" evidence="6">
    <location>
        <begin position="130"/>
        <end position="151"/>
    </location>
</feature>
<dbReference type="GO" id="GO:0005886">
    <property type="term" value="C:plasma membrane"/>
    <property type="evidence" value="ECO:0007669"/>
    <property type="project" value="TreeGrafter"/>
</dbReference>
<evidence type="ECO:0000256" key="4">
    <source>
        <dbReference type="ARBA" id="ARBA00023136"/>
    </source>
</evidence>
<protein>
    <recommendedName>
        <fullName evidence="7">Major facilitator superfamily (MFS) profile domain-containing protein</fullName>
    </recommendedName>
</protein>
<feature type="compositionally biased region" description="Polar residues" evidence="5">
    <location>
        <begin position="551"/>
        <end position="562"/>
    </location>
</feature>
<feature type="compositionally biased region" description="Basic and acidic residues" evidence="5">
    <location>
        <begin position="511"/>
        <end position="526"/>
    </location>
</feature>
<feature type="compositionally biased region" description="Basic and acidic residues" evidence="5">
    <location>
        <begin position="536"/>
        <end position="549"/>
    </location>
</feature>
<organism evidence="8 9">
    <name type="scientific">Cytospora leucostoma</name>
    <dbReference type="NCBI Taxonomy" id="1230097"/>
    <lineage>
        <taxon>Eukaryota</taxon>
        <taxon>Fungi</taxon>
        <taxon>Dikarya</taxon>
        <taxon>Ascomycota</taxon>
        <taxon>Pezizomycotina</taxon>
        <taxon>Sordariomycetes</taxon>
        <taxon>Sordariomycetidae</taxon>
        <taxon>Diaporthales</taxon>
        <taxon>Cytosporaceae</taxon>
        <taxon>Cytospora</taxon>
    </lineage>
</organism>
<keyword evidence="3 6" id="KW-1133">Transmembrane helix</keyword>
<dbReference type="Proteomes" id="UP000285146">
    <property type="component" value="Unassembled WGS sequence"/>
</dbReference>
<feature type="transmembrane region" description="Helical" evidence="6">
    <location>
        <begin position="368"/>
        <end position="390"/>
    </location>
</feature>
<dbReference type="OrthoDB" id="10021397at2759"/>
<proteinExistence type="predicted"/>
<feature type="transmembrane region" description="Helical" evidence="6">
    <location>
        <begin position="411"/>
        <end position="428"/>
    </location>
</feature>
<feature type="region of interest" description="Disordered" evidence="5">
    <location>
        <begin position="511"/>
        <end position="562"/>
    </location>
</feature>
<dbReference type="PROSITE" id="PS50850">
    <property type="entry name" value="MFS"/>
    <property type="match status" value="1"/>
</dbReference>
<feature type="transmembrane region" description="Helical" evidence="6">
    <location>
        <begin position="233"/>
        <end position="252"/>
    </location>
</feature>
<keyword evidence="9" id="KW-1185">Reference proteome</keyword>
<accession>A0A423WU79</accession>
<dbReference type="Pfam" id="PF07690">
    <property type="entry name" value="MFS_1"/>
    <property type="match status" value="1"/>
</dbReference>
<comment type="caution">
    <text evidence="8">The sequence shown here is derived from an EMBL/GenBank/DDBJ whole genome shotgun (WGS) entry which is preliminary data.</text>
</comment>
<gene>
    <name evidence="8" type="ORF">VPNG_06641</name>
</gene>
<comment type="subcellular location">
    <subcellularLocation>
        <location evidence="1">Membrane</location>
        <topology evidence="1">Multi-pass membrane protein</topology>
    </subcellularLocation>
</comment>